<gene>
    <name evidence="6" type="primary">fadK_4</name>
    <name evidence="6" type="ORF">D7316_02069</name>
</gene>
<name>A0A3G8JKF1_9ACTN</name>
<dbReference type="GO" id="GO:0031956">
    <property type="term" value="F:medium-chain fatty acid-CoA ligase activity"/>
    <property type="evidence" value="ECO:0007669"/>
    <property type="project" value="TreeGrafter"/>
</dbReference>
<dbReference type="InterPro" id="IPR020845">
    <property type="entry name" value="AMP-binding_CS"/>
</dbReference>
<evidence type="ECO:0000256" key="2">
    <source>
        <dbReference type="ARBA" id="ARBA00022598"/>
    </source>
</evidence>
<proteinExistence type="inferred from homology"/>
<dbReference type="PANTHER" id="PTHR43201">
    <property type="entry name" value="ACYL-COA SYNTHETASE"/>
    <property type="match status" value="1"/>
</dbReference>
<dbReference type="KEGG" id="gom:D7316_02069"/>
<comment type="similarity">
    <text evidence="1">Belongs to the ATP-dependent AMP-binding enzyme family.</text>
</comment>
<feature type="region of interest" description="Disordered" evidence="3">
    <location>
        <begin position="424"/>
        <end position="449"/>
    </location>
</feature>
<dbReference type="EC" id="6.2.1.-" evidence="6"/>
<dbReference type="Gene3D" id="3.30.300.30">
    <property type="match status" value="1"/>
</dbReference>
<evidence type="ECO:0000256" key="1">
    <source>
        <dbReference type="ARBA" id="ARBA00006432"/>
    </source>
</evidence>
<dbReference type="Proteomes" id="UP000271469">
    <property type="component" value="Chromosome"/>
</dbReference>
<evidence type="ECO:0000313" key="7">
    <source>
        <dbReference type="Proteomes" id="UP000271469"/>
    </source>
</evidence>
<feature type="domain" description="AMP-binding enzyme C-terminal" evidence="5">
    <location>
        <begin position="355"/>
        <end position="433"/>
    </location>
</feature>
<reference evidence="6 7" key="1">
    <citation type="submission" date="2018-11" db="EMBL/GenBank/DDBJ databases">
        <title>Gordonia insulae sp. nov., isolated from an island soil.</title>
        <authorList>
            <person name="Kim Y.S."/>
            <person name="Kim S.B."/>
        </authorList>
    </citation>
    <scope>NUCLEOTIDE SEQUENCE [LARGE SCALE GENOMIC DNA]</scope>
    <source>
        <strain evidence="6 7">MMS17-SY073</strain>
    </source>
</reference>
<dbReference type="Pfam" id="PF13193">
    <property type="entry name" value="AMP-binding_C"/>
    <property type="match status" value="1"/>
</dbReference>
<dbReference type="Pfam" id="PF00501">
    <property type="entry name" value="AMP-binding"/>
    <property type="match status" value="1"/>
</dbReference>
<feature type="domain" description="AMP-dependent synthetase/ligase" evidence="4">
    <location>
        <begin position="2"/>
        <end position="305"/>
    </location>
</feature>
<evidence type="ECO:0000313" key="6">
    <source>
        <dbReference type="EMBL" id="AZG45473.1"/>
    </source>
</evidence>
<dbReference type="InterPro" id="IPR042099">
    <property type="entry name" value="ANL_N_sf"/>
</dbReference>
<dbReference type="InterPro" id="IPR000873">
    <property type="entry name" value="AMP-dep_synth/lig_dom"/>
</dbReference>
<dbReference type="SUPFAM" id="SSF56801">
    <property type="entry name" value="Acetyl-CoA synthetase-like"/>
    <property type="match status" value="1"/>
</dbReference>
<keyword evidence="7" id="KW-1185">Reference proteome</keyword>
<evidence type="ECO:0000259" key="4">
    <source>
        <dbReference type="Pfam" id="PF00501"/>
    </source>
</evidence>
<dbReference type="EMBL" id="CP033972">
    <property type="protein sequence ID" value="AZG45473.1"/>
    <property type="molecule type" value="Genomic_DNA"/>
</dbReference>
<organism evidence="6 7">
    <name type="scientific">Gordonia insulae</name>
    <dbReference type="NCBI Taxonomy" id="2420509"/>
    <lineage>
        <taxon>Bacteria</taxon>
        <taxon>Bacillati</taxon>
        <taxon>Actinomycetota</taxon>
        <taxon>Actinomycetes</taxon>
        <taxon>Mycobacteriales</taxon>
        <taxon>Gordoniaceae</taxon>
        <taxon>Gordonia</taxon>
    </lineage>
</organism>
<protein>
    <submittedName>
        <fullName evidence="6">Short-chain-fatty-acid--CoA ligase</fullName>
        <ecNumber evidence="6">6.2.1.-</ecNumber>
    </submittedName>
</protein>
<keyword evidence="2 6" id="KW-0436">Ligase</keyword>
<dbReference type="GO" id="GO:0006631">
    <property type="term" value="P:fatty acid metabolic process"/>
    <property type="evidence" value="ECO:0007669"/>
    <property type="project" value="TreeGrafter"/>
</dbReference>
<dbReference type="Gene3D" id="3.40.50.12780">
    <property type="entry name" value="N-terminal domain of ligase-like"/>
    <property type="match status" value="1"/>
</dbReference>
<dbReference type="InterPro" id="IPR045851">
    <property type="entry name" value="AMP-bd_C_sf"/>
</dbReference>
<dbReference type="PANTHER" id="PTHR43201:SF5">
    <property type="entry name" value="MEDIUM-CHAIN ACYL-COA LIGASE ACSF2, MITOCHONDRIAL"/>
    <property type="match status" value="1"/>
</dbReference>
<evidence type="ECO:0000259" key="5">
    <source>
        <dbReference type="Pfam" id="PF13193"/>
    </source>
</evidence>
<dbReference type="InterPro" id="IPR025110">
    <property type="entry name" value="AMP-bd_C"/>
</dbReference>
<accession>A0A3G8JKF1</accession>
<dbReference type="PROSITE" id="PS00455">
    <property type="entry name" value="AMP_BINDING"/>
    <property type="match status" value="1"/>
</dbReference>
<dbReference type="AlphaFoldDB" id="A0A3G8JKF1"/>
<evidence type="ECO:0000256" key="3">
    <source>
        <dbReference type="SAM" id="MobiDB-lite"/>
    </source>
</evidence>
<sequence length="449" mass="47788">MFYGLVLLGAVLVPVASASGLREVRMALRQSGARVVIVANWQKAAFDFDSVLDMRSEYPELEHVIAVGDRATPTGVLDFHDLLDTDPLSEPAIVDPAAPAVIGWTSGTTGVPKGVLLSHRALCADSRLHMSPLLDRRSHPLVSTSPVSHVTGMLISVLVPPLLGQDIHLLDYWDPGQVLALMISEDLSAGSGAPLFLASLLDHPDCTPAHHSLIEMAPLGGASVPPDLITRADDLGVRAWRGYGCTEHPSISLGRPDQPLHMRANTDGTLCTGVEVRIVDDAGIDVTTGHAGEILSRGPDLFSGYTDASLNAEAFAHGWYRTGDIGAIDDDGCLSVLDRKKDIIIRSGLNISAAEVESVLISMPQVSDVAVVAAPDPRTGEHACAFIRPAPGFDAPSVAEIAAHMAAAQISKYKWPEEVRHHAADFPRTPAGKVRKSDLRASLRVQTPH</sequence>